<name>A0AAD4I4B8_9PEZI</name>
<keyword evidence="3 5" id="KW-1133">Transmembrane helix</keyword>
<feature type="transmembrane region" description="Helical" evidence="5">
    <location>
        <begin position="22"/>
        <end position="40"/>
    </location>
</feature>
<comment type="caution">
    <text evidence="6">The sequence shown here is derived from an EMBL/GenBank/DDBJ whole genome shotgun (WGS) entry which is preliminary data.</text>
</comment>
<evidence type="ECO:0000313" key="7">
    <source>
        <dbReference type="Proteomes" id="UP001197093"/>
    </source>
</evidence>
<keyword evidence="7" id="KW-1185">Reference proteome</keyword>
<dbReference type="Proteomes" id="UP001197093">
    <property type="component" value="Unassembled WGS sequence"/>
</dbReference>
<evidence type="ECO:0000256" key="5">
    <source>
        <dbReference type="SAM" id="Phobius"/>
    </source>
</evidence>
<dbReference type="Pfam" id="PF04479">
    <property type="entry name" value="RTA1"/>
    <property type="match status" value="1"/>
</dbReference>
<evidence type="ECO:0000256" key="3">
    <source>
        <dbReference type="ARBA" id="ARBA00022989"/>
    </source>
</evidence>
<dbReference type="GO" id="GO:0016020">
    <property type="term" value="C:membrane"/>
    <property type="evidence" value="ECO:0007669"/>
    <property type="project" value="UniProtKB-SubCell"/>
</dbReference>
<proteinExistence type="predicted"/>
<dbReference type="AlphaFoldDB" id="A0AAD4I4B8"/>
<keyword evidence="4 5" id="KW-0472">Membrane</keyword>
<protein>
    <recommendedName>
        <fullName evidence="8">RTA1 domain-containing protein</fullName>
    </recommendedName>
</protein>
<comment type="subcellular location">
    <subcellularLocation>
        <location evidence="1">Membrane</location>
        <topology evidence="1">Multi-pass membrane protein</topology>
    </subcellularLocation>
</comment>
<sequence>MADGSPGVFHLYQCAHYKSFRVTSYLPFCCAIFCAGFALREYGAFNVSKINIYIASTLLIYMSPPILELANYHILGRTLYYIPYMSPIHPGRVLTTLGSLSAVVEVLNALGVSYLATSSPRGSPASSARYALGHDLMRASLALQLFVIALFYTLAGLFHRGIVAGRVAHPRAVAVLRTLYVSMLLILARTVYRAVEHFGASSSAAAAAARDLGDGASGGEEEWWRALSPVLRYEWFFWVFEAVPMLVNALMWNVRHPRRYLPEGYKTYLAQDGETELDGPGWGDKRNYIMTVVDPFGVVAMCERGRKGEAFWEENGFHHLLGGKSGEGQAA</sequence>
<reference evidence="6" key="1">
    <citation type="submission" date="2023-02" db="EMBL/GenBank/DDBJ databases">
        <authorList>
            <person name="Palmer J.M."/>
        </authorList>
    </citation>
    <scope>NUCLEOTIDE SEQUENCE</scope>
    <source>
        <strain evidence="6">FW57</strain>
    </source>
</reference>
<dbReference type="PANTHER" id="PTHR31465:SF34">
    <property type="entry name" value="DOMAIN PROTEIN, PUTATIVE (AFU_ORTHOLOGUE AFUA_3G00480)-RELATED"/>
    <property type="match status" value="1"/>
</dbReference>
<keyword evidence="2 5" id="KW-0812">Transmembrane</keyword>
<feature type="transmembrane region" description="Helical" evidence="5">
    <location>
        <begin position="52"/>
        <end position="72"/>
    </location>
</feature>
<feature type="transmembrane region" description="Helical" evidence="5">
    <location>
        <begin position="136"/>
        <end position="158"/>
    </location>
</feature>
<dbReference type="PANTHER" id="PTHR31465">
    <property type="entry name" value="PROTEIN RTA1-RELATED"/>
    <property type="match status" value="1"/>
</dbReference>
<gene>
    <name evidence="6" type="ORF">NEMBOFW57_002054</name>
</gene>
<evidence type="ECO:0000256" key="1">
    <source>
        <dbReference type="ARBA" id="ARBA00004141"/>
    </source>
</evidence>
<dbReference type="EMBL" id="JAHCVI010000001">
    <property type="protein sequence ID" value="KAG7292023.1"/>
    <property type="molecule type" value="Genomic_DNA"/>
</dbReference>
<accession>A0AAD4I4B8</accession>
<dbReference type="InterPro" id="IPR007568">
    <property type="entry name" value="RTA1"/>
</dbReference>
<evidence type="ECO:0008006" key="8">
    <source>
        <dbReference type="Google" id="ProtNLM"/>
    </source>
</evidence>
<evidence type="ECO:0000256" key="2">
    <source>
        <dbReference type="ARBA" id="ARBA00022692"/>
    </source>
</evidence>
<evidence type="ECO:0000313" key="6">
    <source>
        <dbReference type="EMBL" id="KAG7292023.1"/>
    </source>
</evidence>
<organism evidence="6 7">
    <name type="scientific">Staphylotrichum longicolle</name>
    <dbReference type="NCBI Taxonomy" id="669026"/>
    <lineage>
        <taxon>Eukaryota</taxon>
        <taxon>Fungi</taxon>
        <taxon>Dikarya</taxon>
        <taxon>Ascomycota</taxon>
        <taxon>Pezizomycotina</taxon>
        <taxon>Sordariomycetes</taxon>
        <taxon>Sordariomycetidae</taxon>
        <taxon>Sordariales</taxon>
        <taxon>Chaetomiaceae</taxon>
        <taxon>Staphylotrichum</taxon>
    </lineage>
</organism>
<feature type="transmembrane region" description="Helical" evidence="5">
    <location>
        <begin position="170"/>
        <end position="192"/>
    </location>
</feature>
<feature type="transmembrane region" description="Helical" evidence="5">
    <location>
        <begin position="93"/>
        <end position="116"/>
    </location>
</feature>
<evidence type="ECO:0000256" key="4">
    <source>
        <dbReference type="ARBA" id="ARBA00023136"/>
    </source>
</evidence>